<reference evidence="1" key="1">
    <citation type="submission" date="2020-01" db="EMBL/GenBank/DDBJ databases">
        <authorList>
            <consortium name="DOE Joint Genome Institute"/>
            <person name="Haridas S."/>
            <person name="Albert R."/>
            <person name="Binder M."/>
            <person name="Bloem J."/>
            <person name="Labutti K."/>
            <person name="Salamov A."/>
            <person name="Andreopoulos B."/>
            <person name="Baker S.E."/>
            <person name="Barry K."/>
            <person name="Bills G."/>
            <person name="Bluhm B.H."/>
            <person name="Cannon C."/>
            <person name="Castanera R."/>
            <person name="Culley D.E."/>
            <person name="Daum C."/>
            <person name="Ezra D."/>
            <person name="Gonzalez J.B."/>
            <person name="Henrissat B."/>
            <person name="Kuo A."/>
            <person name="Liang C."/>
            <person name="Lipzen A."/>
            <person name="Lutzoni F."/>
            <person name="Magnuson J."/>
            <person name="Mondo S."/>
            <person name="Nolan M."/>
            <person name="Ohm R."/>
            <person name="Pangilinan J."/>
            <person name="Park H.-J."/>
            <person name="Ramirez L."/>
            <person name="Alfaro M."/>
            <person name="Sun H."/>
            <person name="Tritt A."/>
            <person name="Yoshinaga Y."/>
            <person name="Zwiers L.-H."/>
            <person name="Turgeon B.G."/>
            <person name="Goodwin S.B."/>
            <person name="Spatafora J.W."/>
            <person name="Crous P.W."/>
            <person name="Grigoriev I.V."/>
        </authorList>
    </citation>
    <scope>NUCLEOTIDE SEQUENCE</scope>
    <source>
        <strain evidence="1">P77</strain>
    </source>
</reference>
<dbReference type="Proteomes" id="UP000800040">
    <property type="component" value="Unassembled WGS sequence"/>
</dbReference>
<evidence type="ECO:0000313" key="2">
    <source>
        <dbReference type="Proteomes" id="UP000800040"/>
    </source>
</evidence>
<proteinExistence type="predicted"/>
<accession>A0A6A5K5V1</accession>
<dbReference type="EMBL" id="ML975325">
    <property type="protein sequence ID" value="KAF1833105.1"/>
    <property type="molecule type" value="Genomic_DNA"/>
</dbReference>
<protein>
    <submittedName>
        <fullName evidence="1">Uncharacterized protein</fullName>
    </submittedName>
</protein>
<gene>
    <name evidence="1" type="ORF">BDW02DRAFT_398804</name>
</gene>
<organism evidence="1 2">
    <name type="scientific">Decorospora gaudefroyi</name>
    <dbReference type="NCBI Taxonomy" id="184978"/>
    <lineage>
        <taxon>Eukaryota</taxon>
        <taxon>Fungi</taxon>
        <taxon>Dikarya</taxon>
        <taxon>Ascomycota</taxon>
        <taxon>Pezizomycotina</taxon>
        <taxon>Dothideomycetes</taxon>
        <taxon>Pleosporomycetidae</taxon>
        <taxon>Pleosporales</taxon>
        <taxon>Pleosporineae</taxon>
        <taxon>Pleosporaceae</taxon>
        <taxon>Decorospora</taxon>
    </lineage>
</organism>
<dbReference type="AlphaFoldDB" id="A0A6A5K5V1"/>
<keyword evidence="2" id="KW-1185">Reference proteome</keyword>
<evidence type="ECO:0000313" key="1">
    <source>
        <dbReference type="EMBL" id="KAF1833105.1"/>
    </source>
</evidence>
<name>A0A6A5K5V1_9PLEO</name>
<sequence length="158" mass="17657">MSSPQRKATPFRAFSEDAKAMRQPSIPLGCGRKERRILLWDHACWSCFLVLISASIRCESFGKCGSQFQSSRIGSMAESTIRGRSLHALPKLIDRTSTTRLCVSLRFIPLLASSSICTAFLSAAAPHPGLYRRLISLATHEMDHCRYSPATYPFRIPH</sequence>